<sequence length="68" mass="7904">MLAFRKVLSLRRWVGFELMTSSLFIAVCSLLVVGYIVFAIIQPVKKLQPIKVKSDEQQARELARRVRR</sequence>
<evidence type="ECO:0000313" key="3">
    <source>
        <dbReference type="Proteomes" id="UP000196027"/>
    </source>
</evidence>
<keyword evidence="1" id="KW-0472">Membrane</keyword>
<keyword evidence="3" id="KW-1185">Reference proteome</keyword>
<dbReference type="AlphaFoldDB" id="A0A1Y0I6Y2"/>
<evidence type="ECO:0000313" key="2">
    <source>
        <dbReference type="EMBL" id="ARU55153.1"/>
    </source>
</evidence>
<accession>A0A1Y0I6Y2</accession>
<gene>
    <name evidence="2" type="ORF">OLMES_1067</name>
</gene>
<keyword evidence="1" id="KW-1133">Transmembrane helix</keyword>
<evidence type="ECO:0000256" key="1">
    <source>
        <dbReference type="SAM" id="Phobius"/>
    </source>
</evidence>
<name>A0A1Y0I6Y2_9GAMM</name>
<organism evidence="2 3">
    <name type="scientific">Oleiphilus messinensis</name>
    <dbReference type="NCBI Taxonomy" id="141451"/>
    <lineage>
        <taxon>Bacteria</taxon>
        <taxon>Pseudomonadati</taxon>
        <taxon>Pseudomonadota</taxon>
        <taxon>Gammaproteobacteria</taxon>
        <taxon>Oceanospirillales</taxon>
        <taxon>Oleiphilaceae</taxon>
        <taxon>Oleiphilus</taxon>
    </lineage>
</organism>
<reference evidence="2 3" key="1">
    <citation type="submission" date="2017-05" db="EMBL/GenBank/DDBJ databases">
        <title>Genomic insights into alkan degradation activity of Oleiphilus messinensis.</title>
        <authorList>
            <person name="Kozyavkin S.A."/>
            <person name="Slesarev A.I."/>
            <person name="Golyshin P.N."/>
            <person name="Korzhenkov A."/>
            <person name="Golyshina O.N."/>
            <person name="Toshchakov S.V."/>
        </authorList>
    </citation>
    <scope>NUCLEOTIDE SEQUENCE [LARGE SCALE GENOMIC DNA]</scope>
    <source>
        <strain evidence="2 3">ME102</strain>
    </source>
</reference>
<dbReference type="KEGG" id="ome:OLMES_1067"/>
<feature type="transmembrane region" description="Helical" evidence="1">
    <location>
        <begin position="20"/>
        <end position="41"/>
    </location>
</feature>
<protein>
    <submittedName>
        <fullName evidence="2">Uncharacterized protein</fullName>
    </submittedName>
</protein>
<proteinExistence type="predicted"/>
<dbReference type="EMBL" id="CP021425">
    <property type="protein sequence ID" value="ARU55153.1"/>
    <property type="molecule type" value="Genomic_DNA"/>
</dbReference>
<dbReference type="Proteomes" id="UP000196027">
    <property type="component" value="Chromosome"/>
</dbReference>
<keyword evidence="1" id="KW-0812">Transmembrane</keyword>